<evidence type="ECO:0000313" key="2">
    <source>
        <dbReference type="RefSeq" id="XP_075102166.1"/>
    </source>
</evidence>
<accession>A0AC58TYA0</accession>
<reference evidence="2" key="2">
    <citation type="submission" date="2025-08" db="UniProtKB">
        <authorList>
            <consortium name="RefSeq"/>
        </authorList>
    </citation>
    <scope>IDENTIFICATION</scope>
    <source>
        <tissue evidence="2">Leaf</tissue>
    </source>
</reference>
<dbReference type="Proteomes" id="UP000790787">
    <property type="component" value="Chromosome 23"/>
</dbReference>
<organism evidence="1 2">
    <name type="scientific">Nicotiana tabacum</name>
    <name type="common">Common tobacco</name>
    <dbReference type="NCBI Taxonomy" id="4097"/>
    <lineage>
        <taxon>Eukaryota</taxon>
        <taxon>Viridiplantae</taxon>
        <taxon>Streptophyta</taxon>
        <taxon>Embryophyta</taxon>
        <taxon>Tracheophyta</taxon>
        <taxon>Spermatophyta</taxon>
        <taxon>Magnoliopsida</taxon>
        <taxon>eudicotyledons</taxon>
        <taxon>Gunneridae</taxon>
        <taxon>Pentapetalae</taxon>
        <taxon>asterids</taxon>
        <taxon>lamiids</taxon>
        <taxon>Solanales</taxon>
        <taxon>Solanaceae</taxon>
        <taxon>Nicotianoideae</taxon>
        <taxon>Nicotianeae</taxon>
        <taxon>Nicotiana</taxon>
    </lineage>
</organism>
<protein>
    <submittedName>
        <fullName evidence="2">Uncharacterized protein LOC107816052 isoform X1</fullName>
    </submittedName>
</protein>
<gene>
    <name evidence="2" type="primary">LOC107816052</name>
</gene>
<reference evidence="1" key="1">
    <citation type="journal article" date="2014" name="Nat. Commun.">
        <title>The tobacco genome sequence and its comparison with those of tomato and potato.</title>
        <authorList>
            <person name="Sierro N."/>
            <person name="Battey J.N."/>
            <person name="Ouadi S."/>
            <person name="Bakaher N."/>
            <person name="Bovet L."/>
            <person name="Willig A."/>
            <person name="Goepfert S."/>
            <person name="Peitsch M.C."/>
            <person name="Ivanov N.V."/>
        </authorList>
    </citation>
    <scope>NUCLEOTIDE SEQUENCE [LARGE SCALE GENOMIC DNA]</scope>
</reference>
<evidence type="ECO:0000313" key="1">
    <source>
        <dbReference type="Proteomes" id="UP000790787"/>
    </source>
</evidence>
<keyword evidence="1" id="KW-1185">Reference proteome</keyword>
<proteinExistence type="predicted"/>
<dbReference type="RefSeq" id="XP_075102166.1">
    <property type="nucleotide sequence ID" value="XM_075246065.1"/>
</dbReference>
<sequence>MSAETRPVITSLARTTWNSESLYESKPEVISQASTIPELISYLKSAFREREFSLVEKILMGREKQLRTEIQNLKRDFDLAEKAHALVELDKLNMEDQLNNFQRKCEVLKKEKAEAEEKVKAYEENIKELADRMSILEEEIAKTRDEDVSVIQQMAEDWEAAKEEVVEEAAGSGNTDFVSTKTNMDNCPDAQALHPMPSACGSAQVNSNLSNLGKKRCRSEEADPLPVISACENRAPIVDLSACEAGDSIKNNLDTVPGRAGSSIVVLISDSDDEKAMACVSNSDGVGRNLTFPKQIKEEVIEEFSTSLSKRKRSLIESDKGDGNGKLSFAHGSSHKTGFIRDCDDKDERKFYSQLSSKSDMYKLNGISDSSSDSDNDLSDKSMEMLIKRIKGKTFFSEDGLRSSFEKDAELSMNAICALYRQQISPNFSSKGLSFTKSQGLSQSDKISITALGEYLIDGDPQHKLRKAVVEVRPKDRAECKRLATKYCHQLYQIYLSKEDHLFRPGAIF</sequence>
<name>A0AC58TYA0_TOBAC</name>